<proteinExistence type="predicted"/>
<keyword evidence="2" id="KW-1185">Reference proteome</keyword>
<dbReference type="EMBL" id="JAUNZN010000002">
    <property type="protein sequence ID" value="KAK4827185.1"/>
    <property type="molecule type" value="Genomic_DNA"/>
</dbReference>
<dbReference type="AlphaFoldDB" id="A0AAN7P7J8"/>
<dbReference type="Proteomes" id="UP001333110">
    <property type="component" value="Unassembled WGS sequence"/>
</dbReference>
<gene>
    <name evidence="1" type="ORF">QYF61_015147</name>
</gene>
<name>A0AAN7P7J8_MYCAM</name>
<evidence type="ECO:0000313" key="1">
    <source>
        <dbReference type="EMBL" id="KAK4827185.1"/>
    </source>
</evidence>
<organism evidence="1 2">
    <name type="scientific">Mycteria americana</name>
    <name type="common">Wood stork</name>
    <dbReference type="NCBI Taxonomy" id="33587"/>
    <lineage>
        <taxon>Eukaryota</taxon>
        <taxon>Metazoa</taxon>
        <taxon>Chordata</taxon>
        <taxon>Craniata</taxon>
        <taxon>Vertebrata</taxon>
        <taxon>Euteleostomi</taxon>
        <taxon>Archelosauria</taxon>
        <taxon>Archosauria</taxon>
        <taxon>Dinosauria</taxon>
        <taxon>Saurischia</taxon>
        <taxon>Theropoda</taxon>
        <taxon>Coelurosauria</taxon>
        <taxon>Aves</taxon>
        <taxon>Neognathae</taxon>
        <taxon>Neoaves</taxon>
        <taxon>Aequornithes</taxon>
        <taxon>Ciconiiformes</taxon>
        <taxon>Ciconiidae</taxon>
        <taxon>Mycteria</taxon>
    </lineage>
</organism>
<protein>
    <submittedName>
        <fullName evidence="1">Uncharacterized protein</fullName>
    </submittedName>
</protein>
<accession>A0AAN7P7J8</accession>
<evidence type="ECO:0000313" key="2">
    <source>
        <dbReference type="Proteomes" id="UP001333110"/>
    </source>
</evidence>
<comment type="caution">
    <text evidence="1">The sequence shown here is derived from an EMBL/GenBank/DDBJ whole genome shotgun (WGS) entry which is preliminary data.</text>
</comment>
<sequence>MKVTKKLEHVSYEERLREQGLFSLEKISPRGILSMCIKYLLGWSEEDGARHFSVMSSERARGNEPMLASSKTDLMLTKAEPFTNGGSASVTTYLRRGGKNCTTAARERNEDM</sequence>
<reference evidence="1 2" key="1">
    <citation type="journal article" date="2023" name="J. Hered.">
        <title>Chromosome-level genome of the wood stork (Mycteria americana) provides insight into avian chromosome evolution.</title>
        <authorList>
            <person name="Flamio R. Jr."/>
            <person name="Ramstad K.M."/>
        </authorList>
    </citation>
    <scope>NUCLEOTIDE SEQUENCE [LARGE SCALE GENOMIC DNA]</scope>
    <source>
        <strain evidence="1">JAX WOST 10</strain>
    </source>
</reference>